<evidence type="ECO:0000313" key="9">
    <source>
        <dbReference type="Proteomes" id="UP000031516"/>
    </source>
</evidence>
<dbReference type="Proteomes" id="UP000031516">
    <property type="component" value="Unassembled WGS sequence"/>
</dbReference>
<proteinExistence type="inferred from homology"/>
<feature type="domain" description="Atg29 N-terminal" evidence="7">
    <location>
        <begin position="7"/>
        <end position="56"/>
    </location>
</feature>
<dbReference type="GO" id="GO:0000407">
    <property type="term" value="C:phagophore assembly site"/>
    <property type="evidence" value="ECO:0007669"/>
    <property type="project" value="UniProtKB-SubCell"/>
</dbReference>
<evidence type="ECO:0000259" key="7">
    <source>
        <dbReference type="Pfam" id="PF18388"/>
    </source>
</evidence>
<evidence type="ECO:0000256" key="1">
    <source>
        <dbReference type="ARBA" id="ARBA00004329"/>
    </source>
</evidence>
<comment type="caution">
    <text evidence="8">The sequence shown here is derived from an EMBL/GenBank/DDBJ whole genome shotgun (WGS) entry which is preliminary data.</text>
</comment>
<dbReference type="OrthoDB" id="21072at2759"/>
<organism evidence="8 9">
    <name type="scientific">Kluyveromyces dobzhanskii CBS 2104</name>
    <dbReference type="NCBI Taxonomy" id="1427455"/>
    <lineage>
        <taxon>Eukaryota</taxon>
        <taxon>Fungi</taxon>
        <taxon>Dikarya</taxon>
        <taxon>Ascomycota</taxon>
        <taxon>Saccharomycotina</taxon>
        <taxon>Saccharomycetes</taxon>
        <taxon>Saccharomycetales</taxon>
        <taxon>Saccharomycetaceae</taxon>
        <taxon>Kluyveromyces</taxon>
    </lineage>
</organism>
<dbReference type="Gene3D" id="1.10.10.2570">
    <property type="match status" value="1"/>
</dbReference>
<evidence type="ECO:0000256" key="6">
    <source>
        <dbReference type="ARBA" id="ARBA00023006"/>
    </source>
</evidence>
<evidence type="ECO:0000313" key="8">
    <source>
        <dbReference type="EMBL" id="CDO93166.1"/>
    </source>
</evidence>
<dbReference type="GO" id="GO:0015031">
    <property type="term" value="P:protein transport"/>
    <property type="evidence" value="ECO:0007669"/>
    <property type="project" value="UniProtKB-KW"/>
</dbReference>
<keyword evidence="6" id="KW-0072">Autophagy</keyword>
<dbReference type="InterPro" id="IPR039362">
    <property type="entry name" value="ATG29_sf"/>
</dbReference>
<keyword evidence="9" id="KW-1185">Reference proteome</keyword>
<comment type="subcellular location">
    <subcellularLocation>
        <location evidence="1">Preautophagosomal structure</location>
    </subcellularLocation>
</comment>
<dbReference type="Pfam" id="PF18388">
    <property type="entry name" value="ATG29_N"/>
    <property type="match status" value="1"/>
</dbReference>
<evidence type="ECO:0000256" key="3">
    <source>
        <dbReference type="ARBA" id="ARBA00013784"/>
    </source>
</evidence>
<evidence type="ECO:0000256" key="5">
    <source>
        <dbReference type="ARBA" id="ARBA00022927"/>
    </source>
</evidence>
<dbReference type="GO" id="GO:0000045">
    <property type="term" value="P:autophagosome assembly"/>
    <property type="evidence" value="ECO:0007669"/>
    <property type="project" value="InterPro"/>
</dbReference>
<accession>A0A0A8L4Q4</accession>
<dbReference type="InterPro" id="IPR040666">
    <property type="entry name" value="Atg29_N"/>
</dbReference>
<protein>
    <recommendedName>
        <fullName evidence="3">Autophagy-related protein 29</fullName>
    </recommendedName>
</protein>
<dbReference type="InterPro" id="IPR039113">
    <property type="entry name" value="ATG29"/>
</dbReference>
<keyword evidence="5" id="KW-0653">Protein transport</keyword>
<comment type="similarity">
    <text evidence="2">Belongs to the ATG29 family.</text>
</comment>
<dbReference type="PANTHER" id="PTHR40012">
    <property type="entry name" value="AUTOPHAGY-RELATED PROTEIN 29"/>
    <property type="match status" value="1"/>
</dbReference>
<dbReference type="AlphaFoldDB" id="A0A0A8L4Q4"/>
<evidence type="ECO:0000256" key="2">
    <source>
        <dbReference type="ARBA" id="ARBA00010082"/>
    </source>
</evidence>
<dbReference type="EMBL" id="CCBQ010000019">
    <property type="protein sequence ID" value="CDO93166.1"/>
    <property type="molecule type" value="Genomic_DNA"/>
</dbReference>
<name>A0A0A8L4Q4_9SACH</name>
<dbReference type="PANTHER" id="PTHR40012:SF1">
    <property type="entry name" value="AUTOPHAGY-RELATED PROTEIN 29"/>
    <property type="match status" value="1"/>
</dbReference>
<keyword evidence="4" id="KW-0813">Transport</keyword>
<gene>
    <name evidence="8" type="ORF">KLDO_g1468</name>
</gene>
<reference evidence="8 9" key="1">
    <citation type="submission" date="2014-03" db="EMBL/GenBank/DDBJ databases">
        <title>The genome of Kluyveromyces dobzhanskii.</title>
        <authorList>
            <person name="Nystedt B."/>
            <person name="Astrom S."/>
        </authorList>
    </citation>
    <scope>NUCLEOTIDE SEQUENCE [LARGE SCALE GENOMIC DNA]</scope>
    <source>
        <strain evidence="8 9">CBS 2104</strain>
    </source>
</reference>
<sequence>MNNDNTKIYLRISGKRPENFVETKPFNWDSRRDKILWTKISKIDSLEDINWIELCGDLGAPESFLKKRSYTLFHNQLKVLSEQIDIDASKQSPSEARNMVDDTILQNLQASRIMNHKLEKADNLDNTEESSGELSNLSVSKSALEDALMDRLHL</sequence>
<evidence type="ECO:0000256" key="4">
    <source>
        <dbReference type="ARBA" id="ARBA00022448"/>
    </source>
</evidence>